<dbReference type="AlphaFoldDB" id="A0A813G699"/>
<sequence length="137" mass="15279">VGYEGRLSVVSESRVHNDGIQRYLVQFTAGELSRADGVGFVFSQRLPCAKNIQRIVSIFVNQRGRICMRVFADIIRASAYTKPLEIGDWVEMAVDLQKQVVTFNIWSRTPSGWPPTSGKPASTAEFVFGNKLGKLNQ</sequence>
<feature type="non-terminal residue" evidence="1">
    <location>
        <position position="137"/>
    </location>
</feature>
<dbReference type="OMA" id="ICMRVFA"/>
<evidence type="ECO:0000313" key="1">
    <source>
        <dbReference type="EMBL" id="CAE8621811.1"/>
    </source>
</evidence>
<evidence type="ECO:0000313" key="2">
    <source>
        <dbReference type="Proteomes" id="UP000654075"/>
    </source>
</evidence>
<accession>A0A813G699</accession>
<dbReference type="Proteomes" id="UP000654075">
    <property type="component" value="Unassembled WGS sequence"/>
</dbReference>
<organism evidence="1 2">
    <name type="scientific">Polarella glacialis</name>
    <name type="common">Dinoflagellate</name>
    <dbReference type="NCBI Taxonomy" id="89957"/>
    <lineage>
        <taxon>Eukaryota</taxon>
        <taxon>Sar</taxon>
        <taxon>Alveolata</taxon>
        <taxon>Dinophyceae</taxon>
        <taxon>Suessiales</taxon>
        <taxon>Suessiaceae</taxon>
        <taxon>Polarella</taxon>
    </lineage>
</organism>
<reference evidence="1" key="1">
    <citation type="submission" date="2021-02" db="EMBL/GenBank/DDBJ databases">
        <authorList>
            <person name="Dougan E. K."/>
            <person name="Rhodes N."/>
            <person name="Thang M."/>
            <person name="Chan C."/>
        </authorList>
    </citation>
    <scope>NUCLEOTIDE SEQUENCE</scope>
</reference>
<protein>
    <submittedName>
        <fullName evidence="1">Uncharacterized protein</fullName>
    </submittedName>
</protein>
<comment type="caution">
    <text evidence="1">The sequence shown here is derived from an EMBL/GenBank/DDBJ whole genome shotgun (WGS) entry which is preliminary data.</text>
</comment>
<feature type="non-terminal residue" evidence="1">
    <location>
        <position position="1"/>
    </location>
</feature>
<keyword evidence="2" id="KW-1185">Reference proteome</keyword>
<dbReference type="EMBL" id="CAJNNV010027825">
    <property type="protein sequence ID" value="CAE8621811.1"/>
    <property type="molecule type" value="Genomic_DNA"/>
</dbReference>
<dbReference type="OrthoDB" id="434755at2759"/>
<gene>
    <name evidence="1" type="ORF">PGLA1383_LOCUS39329</name>
</gene>
<proteinExistence type="predicted"/>
<name>A0A813G699_POLGL</name>